<accession>A0A4Q0A126</accession>
<dbReference type="GO" id="GO:0006900">
    <property type="term" value="P:vesicle budding from membrane"/>
    <property type="evidence" value="ECO:0007669"/>
    <property type="project" value="TreeGrafter"/>
</dbReference>
<dbReference type="Proteomes" id="UP000268162">
    <property type="component" value="Unassembled WGS sequence"/>
</dbReference>
<reference evidence="7" key="1">
    <citation type="journal article" date="2018" name="Nat. Microbiol.">
        <title>Leveraging single-cell genomics to expand the fungal tree of life.</title>
        <authorList>
            <person name="Ahrendt S.R."/>
            <person name="Quandt C.A."/>
            <person name="Ciobanu D."/>
            <person name="Clum A."/>
            <person name="Salamov A."/>
            <person name="Andreopoulos B."/>
            <person name="Cheng J.F."/>
            <person name="Woyke T."/>
            <person name="Pelin A."/>
            <person name="Henrissat B."/>
            <person name="Reynolds N.K."/>
            <person name="Benny G.L."/>
            <person name="Smith M.E."/>
            <person name="James T.Y."/>
            <person name="Grigoriev I.V."/>
        </authorList>
    </citation>
    <scope>NUCLEOTIDE SEQUENCE [LARGE SCALE GENOMIC DNA]</scope>
    <source>
        <strain evidence="7">RSA 468</strain>
    </source>
</reference>
<evidence type="ECO:0000256" key="1">
    <source>
        <dbReference type="ARBA" id="ARBA00004177"/>
    </source>
</evidence>
<evidence type="ECO:0000313" key="7">
    <source>
        <dbReference type="Proteomes" id="UP000268162"/>
    </source>
</evidence>
<feature type="non-terminal residue" evidence="6">
    <location>
        <position position="1"/>
    </location>
</feature>
<evidence type="ECO:0000256" key="2">
    <source>
        <dbReference type="ARBA" id="ARBA00006190"/>
    </source>
</evidence>
<dbReference type="PANTHER" id="PTHR22761">
    <property type="entry name" value="CHARGED MULTIVESICULAR BODY PROTEIN"/>
    <property type="match status" value="1"/>
</dbReference>
<sequence>KASPKDAIVKIRENLLMLEKREAFLQTRIDNELKAAKLNATTNKRAALAALKRKKQYEAEIEKIAGSRLTLETQVLTIESANINLETMNAMRTGAEAMKTIHKDLNTDKVDATMDEIREQMDLANEVSEVISQPNVFGTDLDEEELNHELELLEQAELDSQLLN</sequence>
<evidence type="ECO:0000256" key="5">
    <source>
        <dbReference type="ARBA" id="ARBA00042586"/>
    </source>
</evidence>
<dbReference type="AlphaFoldDB" id="A0A4Q0A126"/>
<protein>
    <recommendedName>
        <fullName evidence="4">Vacuolar-sorting protein SNF7</fullName>
    </recommendedName>
    <alternativeName>
        <fullName evidence="5">Vacuolar protein-sorting-associated protein 32</fullName>
    </alternativeName>
</protein>
<dbReference type="Pfam" id="PF03357">
    <property type="entry name" value="Snf7"/>
    <property type="match status" value="1"/>
</dbReference>
<organism evidence="6 7">
    <name type="scientific">Dimargaris cristalligena</name>
    <dbReference type="NCBI Taxonomy" id="215637"/>
    <lineage>
        <taxon>Eukaryota</taxon>
        <taxon>Fungi</taxon>
        <taxon>Fungi incertae sedis</taxon>
        <taxon>Zoopagomycota</taxon>
        <taxon>Kickxellomycotina</taxon>
        <taxon>Dimargaritomycetes</taxon>
        <taxon>Dimargaritales</taxon>
        <taxon>Dimargaritaceae</taxon>
        <taxon>Dimargaris</taxon>
    </lineage>
</organism>
<dbReference type="PANTHER" id="PTHR22761:SF10">
    <property type="entry name" value="GH13992P"/>
    <property type="match status" value="1"/>
</dbReference>
<name>A0A4Q0A126_9FUNG</name>
<dbReference type="Gene3D" id="1.10.287.1060">
    <property type="entry name" value="ESAT-6-like"/>
    <property type="match status" value="1"/>
</dbReference>
<dbReference type="Gene3D" id="6.10.250.1710">
    <property type="match status" value="1"/>
</dbReference>
<dbReference type="GO" id="GO:0000815">
    <property type="term" value="C:ESCRT III complex"/>
    <property type="evidence" value="ECO:0007669"/>
    <property type="project" value="TreeGrafter"/>
</dbReference>
<feature type="non-terminal residue" evidence="6">
    <location>
        <position position="164"/>
    </location>
</feature>
<comment type="similarity">
    <text evidence="2">Belongs to the SNF7 family.</text>
</comment>
<dbReference type="GO" id="GO:0032511">
    <property type="term" value="P:late endosome to vacuole transport via multivesicular body sorting pathway"/>
    <property type="evidence" value="ECO:0007669"/>
    <property type="project" value="TreeGrafter"/>
</dbReference>
<gene>
    <name evidence="6" type="ORF">BJ085DRAFT_1807</name>
</gene>
<comment type="subcellular location">
    <subcellularLocation>
        <location evidence="1">Endosome</location>
    </subcellularLocation>
</comment>
<evidence type="ECO:0000256" key="3">
    <source>
        <dbReference type="ARBA" id="ARBA00022753"/>
    </source>
</evidence>
<keyword evidence="7" id="KW-1185">Reference proteome</keyword>
<proteinExistence type="inferred from homology"/>
<dbReference type="STRING" id="215637.A0A4Q0A126"/>
<dbReference type="EMBL" id="ML002245">
    <property type="protein sequence ID" value="RKP39773.1"/>
    <property type="molecule type" value="Genomic_DNA"/>
</dbReference>
<keyword evidence="3" id="KW-0967">Endosome</keyword>
<dbReference type="GO" id="GO:0009898">
    <property type="term" value="C:cytoplasmic side of plasma membrane"/>
    <property type="evidence" value="ECO:0007669"/>
    <property type="project" value="TreeGrafter"/>
</dbReference>
<dbReference type="GO" id="GO:0005771">
    <property type="term" value="C:multivesicular body"/>
    <property type="evidence" value="ECO:0007669"/>
    <property type="project" value="TreeGrafter"/>
</dbReference>
<evidence type="ECO:0000256" key="4">
    <source>
        <dbReference type="ARBA" id="ARBA00040017"/>
    </source>
</evidence>
<evidence type="ECO:0000313" key="6">
    <source>
        <dbReference type="EMBL" id="RKP39773.1"/>
    </source>
</evidence>
<dbReference type="InterPro" id="IPR005024">
    <property type="entry name" value="Snf7_fam"/>
</dbReference>